<organism evidence="1 2">
    <name type="scientific">Romanomermis culicivorax</name>
    <name type="common">Nematode worm</name>
    <dbReference type="NCBI Taxonomy" id="13658"/>
    <lineage>
        <taxon>Eukaryota</taxon>
        <taxon>Metazoa</taxon>
        <taxon>Ecdysozoa</taxon>
        <taxon>Nematoda</taxon>
        <taxon>Enoplea</taxon>
        <taxon>Dorylaimia</taxon>
        <taxon>Mermithida</taxon>
        <taxon>Mermithoidea</taxon>
        <taxon>Mermithidae</taxon>
        <taxon>Romanomermis</taxon>
    </lineage>
</organism>
<dbReference type="Proteomes" id="UP000887565">
    <property type="component" value="Unplaced"/>
</dbReference>
<name>A0A915HY66_ROMCU</name>
<evidence type="ECO:0000313" key="1">
    <source>
        <dbReference type="Proteomes" id="UP000887565"/>
    </source>
</evidence>
<sequence>MLLTVESTLEAVTSGAFSTRDEVEGIGNSPPEPPPIRAAVLDVGDPDADKDIVRNVTLGVDVIVLSQVHFVVNGAYFEDFVAYLNSITSDKRWFVHDGNGRQALPDKGPFVSGHVLTITELFDSWFSDDENPSLSSPLAPQTSTDDDTCGECFSAFSLTRFWSMSSCRGKKYTAFDENFEEFEIMQRQKSGKYDEITFSASD</sequence>
<reference evidence="2" key="1">
    <citation type="submission" date="2022-11" db="UniProtKB">
        <authorList>
            <consortium name="WormBaseParasite"/>
        </authorList>
    </citation>
    <scope>IDENTIFICATION</scope>
</reference>
<dbReference type="WBParaSite" id="nRc.2.0.1.t06834-RA">
    <property type="protein sequence ID" value="nRc.2.0.1.t06834-RA"/>
    <property type="gene ID" value="nRc.2.0.1.g06834"/>
</dbReference>
<protein>
    <submittedName>
        <fullName evidence="2">Uncharacterized protein</fullName>
    </submittedName>
</protein>
<proteinExistence type="predicted"/>
<evidence type="ECO:0000313" key="2">
    <source>
        <dbReference type="WBParaSite" id="nRc.2.0.1.t06834-RA"/>
    </source>
</evidence>
<keyword evidence="1" id="KW-1185">Reference proteome</keyword>
<accession>A0A915HY66</accession>
<dbReference type="AlphaFoldDB" id="A0A915HY66"/>